<name>A0A2A6LQU7_RHIFR</name>
<protein>
    <submittedName>
        <fullName evidence="1">Uncharacterized protein</fullName>
    </submittedName>
</protein>
<gene>
    <name evidence="1" type="ORF">CO661_27995</name>
</gene>
<accession>A0A2A6LQU7</accession>
<organism evidence="1 2">
    <name type="scientific">Rhizobium fredii</name>
    <name type="common">Sinorhizobium fredii</name>
    <dbReference type="NCBI Taxonomy" id="380"/>
    <lineage>
        <taxon>Bacteria</taxon>
        <taxon>Pseudomonadati</taxon>
        <taxon>Pseudomonadota</taxon>
        <taxon>Alphaproteobacteria</taxon>
        <taxon>Hyphomicrobiales</taxon>
        <taxon>Rhizobiaceae</taxon>
        <taxon>Sinorhizobium/Ensifer group</taxon>
        <taxon>Sinorhizobium</taxon>
    </lineage>
</organism>
<dbReference type="EMBL" id="NWTC01000030">
    <property type="protein sequence ID" value="PDT44586.1"/>
    <property type="molecule type" value="Genomic_DNA"/>
</dbReference>
<evidence type="ECO:0000313" key="2">
    <source>
        <dbReference type="Proteomes" id="UP000220353"/>
    </source>
</evidence>
<proteinExistence type="predicted"/>
<reference evidence="1 2" key="1">
    <citation type="submission" date="2017-09" db="EMBL/GenBank/DDBJ databases">
        <title>Comparative genomics of rhizobia isolated from Phaseolus vulgaris in China.</title>
        <authorList>
            <person name="Tong W."/>
        </authorList>
    </citation>
    <scope>NUCLEOTIDE SEQUENCE [LARGE SCALE GENOMIC DNA]</scope>
    <source>
        <strain evidence="1 2">PCH1</strain>
    </source>
</reference>
<dbReference type="Proteomes" id="UP000220353">
    <property type="component" value="Unassembled WGS sequence"/>
</dbReference>
<comment type="caution">
    <text evidence="1">The sequence shown here is derived from an EMBL/GenBank/DDBJ whole genome shotgun (WGS) entry which is preliminary data.</text>
</comment>
<evidence type="ECO:0000313" key="1">
    <source>
        <dbReference type="EMBL" id="PDT44586.1"/>
    </source>
</evidence>
<dbReference type="AlphaFoldDB" id="A0A2A6LQU7"/>
<sequence>MRGTPSDDGNCVSPHLIPVLVTGIQRRRVGGAGESLHALLLIHGADAPWLDPCDEHRDEGVMMSVSTKQR</sequence>